<dbReference type="EC" id="3.1.-.-" evidence="5"/>
<keyword evidence="3 5" id="KW-0479">Metal-binding</keyword>
<feature type="binding site" evidence="5">
    <location>
        <position position="5"/>
    </location>
    <ligand>
        <name>Mg(2+)</name>
        <dbReference type="ChEBI" id="CHEBI:18420"/>
    </ligand>
</feature>
<comment type="cofactor">
    <cofactor evidence="5">
        <name>Mg(2+)</name>
        <dbReference type="ChEBI" id="CHEBI:18420"/>
    </cofactor>
</comment>
<dbReference type="Gene3D" id="3.40.50.1010">
    <property type="entry name" value="5'-nuclease"/>
    <property type="match status" value="1"/>
</dbReference>
<keyword evidence="5" id="KW-0460">Magnesium</keyword>
<accession>A0AA49JXX3</accession>
<dbReference type="EMBL" id="CP130613">
    <property type="protein sequence ID" value="WKW13832.1"/>
    <property type="molecule type" value="Genomic_DNA"/>
</dbReference>
<dbReference type="GO" id="GO:0004540">
    <property type="term" value="F:RNA nuclease activity"/>
    <property type="evidence" value="ECO:0007669"/>
    <property type="project" value="InterPro"/>
</dbReference>
<dbReference type="SUPFAM" id="SSF88723">
    <property type="entry name" value="PIN domain-like"/>
    <property type="match status" value="1"/>
</dbReference>
<comment type="similarity">
    <text evidence="5">Belongs to the PINc/VapC protein family.</text>
</comment>
<dbReference type="InterPro" id="IPR002716">
    <property type="entry name" value="PIN_dom"/>
</dbReference>
<dbReference type="HAMAP" id="MF_00265">
    <property type="entry name" value="VapC_Nob1"/>
    <property type="match status" value="1"/>
</dbReference>
<protein>
    <recommendedName>
        <fullName evidence="5">Ribonuclease VapC</fullName>
        <shortName evidence="5">RNase VapC</shortName>
        <ecNumber evidence="5">3.1.-.-</ecNumber>
    </recommendedName>
    <alternativeName>
        <fullName evidence="5">Toxin VapC</fullName>
    </alternativeName>
</protein>
<feature type="binding site" evidence="5">
    <location>
        <position position="107"/>
    </location>
    <ligand>
        <name>Mg(2+)</name>
        <dbReference type="ChEBI" id="CHEBI:18420"/>
    </ligand>
</feature>
<dbReference type="Pfam" id="PF01850">
    <property type="entry name" value="PIN"/>
    <property type="match status" value="1"/>
</dbReference>
<dbReference type="GO" id="GO:0016788">
    <property type="term" value="F:hydrolase activity, acting on ester bonds"/>
    <property type="evidence" value="ECO:0007669"/>
    <property type="project" value="InterPro"/>
</dbReference>
<gene>
    <name evidence="5" type="primary">vapC</name>
    <name evidence="7" type="ORF">Strain138_000156</name>
    <name evidence="8" type="ORF">Strain318_000156</name>
</gene>
<evidence type="ECO:0000259" key="6">
    <source>
        <dbReference type="Pfam" id="PF01850"/>
    </source>
</evidence>
<dbReference type="KEGG" id="pspc:Strain318_000156"/>
<dbReference type="GO" id="GO:0000287">
    <property type="term" value="F:magnesium ion binding"/>
    <property type="evidence" value="ECO:0007669"/>
    <property type="project" value="UniProtKB-UniRule"/>
</dbReference>
<dbReference type="GO" id="GO:0045926">
    <property type="term" value="P:negative regulation of growth"/>
    <property type="evidence" value="ECO:0007669"/>
    <property type="project" value="UniProtKB-ARBA"/>
</dbReference>
<dbReference type="InterPro" id="IPR006226">
    <property type="entry name" value="Mtu_PIN"/>
</dbReference>
<keyword evidence="9" id="KW-1185">Reference proteome</keyword>
<dbReference type="EMBL" id="CP130612">
    <property type="protein sequence ID" value="WKW10923.1"/>
    <property type="molecule type" value="Genomic_DNA"/>
</dbReference>
<comment type="function">
    <text evidence="5">Toxic component of a toxin-antitoxin (TA) system. An RNase.</text>
</comment>
<evidence type="ECO:0000313" key="7">
    <source>
        <dbReference type="EMBL" id="WKW10923.1"/>
    </source>
</evidence>
<evidence type="ECO:0000256" key="2">
    <source>
        <dbReference type="ARBA" id="ARBA00022722"/>
    </source>
</evidence>
<name>A0AA49JXX3_9BACT</name>
<keyword evidence="5" id="KW-0800">Toxin</keyword>
<sequence>MKILDVNVLIDAVNTTSPNHARASAFLERLLNADEVVAMPWHSLLGFLRITTDHRFEPHLTPEAAASIVDGWLALPHVRVVQPGERHWEILRELVEQLPAFGPLVSDAHLAALTIENGAELCSSDVDFARFPRLRWTDPSRPA</sequence>
<evidence type="ECO:0000256" key="1">
    <source>
        <dbReference type="ARBA" id="ARBA00022649"/>
    </source>
</evidence>
<keyword evidence="4 5" id="KW-0378">Hydrolase</keyword>
<feature type="domain" description="PIN" evidence="6">
    <location>
        <begin position="3"/>
        <end position="133"/>
    </location>
</feature>
<evidence type="ECO:0000313" key="8">
    <source>
        <dbReference type="EMBL" id="WKW13832.1"/>
    </source>
</evidence>
<evidence type="ECO:0000313" key="9">
    <source>
        <dbReference type="Proteomes" id="UP001229955"/>
    </source>
</evidence>
<dbReference type="InterPro" id="IPR029060">
    <property type="entry name" value="PIN-like_dom_sf"/>
</dbReference>
<accession>A0AA49JSN5</accession>
<dbReference type="GO" id="GO:0090729">
    <property type="term" value="F:toxin activity"/>
    <property type="evidence" value="ECO:0007669"/>
    <property type="project" value="UniProtKB-KW"/>
</dbReference>
<dbReference type="AlphaFoldDB" id="A0AA49JXX3"/>
<proteinExistence type="inferred from homology"/>
<evidence type="ECO:0000256" key="5">
    <source>
        <dbReference type="HAMAP-Rule" id="MF_00265"/>
    </source>
</evidence>
<evidence type="ECO:0000256" key="3">
    <source>
        <dbReference type="ARBA" id="ARBA00022723"/>
    </source>
</evidence>
<evidence type="ECO:0000256" key="4">
    <source>
        <dbReference type="ARBA" id="ARBA00022801"/>
    </source>
</evidence>
<keyword evidence="2 5" id="KW-0540">Nuclease</keyword>
<organism evidence="8 9">
    <name type="scientific">Pseudogemmatithrix spongiicola</name>
    <dbReference type="NCBI Taxonomy" id="3062599"/>
    <lineage>
        <taxon>Bacteria</taxon>
        <taxon>Pseudomonadati</taxon>
        <taxon>Gemmatimonadota</taxon>
        <taxon>Gemmatimonadia</taxon>
        <taxon>Gemmatimonadales</taxon>
        <taxon>Gemmatimonadaceae</taxon>
        <taxon>Pseudogemmatithrix</taxon>
    </lineage>
</organism>
<dbReference type="NCBIfam" id="TIGR00028">
    <property type="entry name" value="Mtu_PIN_fam"/>
    <property type="match status" value="1"/>
</dbReference>
<dbReference type="Proteomes" id="UP001229955">
    <property type="component" value="Chromosome"/>
</dbReference>
<reference evidence="8" key="1">
    <citation type="submission" date="2023-07" db="EMBL/GenBank/DDBJ databases">
        <authorList>
            <person name="Haufschild T."/>
            <person name="Kallscheuer N."/>
            <person name="Hammer J."/>
            <person name="Kohn T."/>
            <person name="Kabuu M."/>
            <person name="Jogler M."/>
            <person name="Wohfarth N."/>
            <person name="Heuer A."/>
            <person name="Rohde M."/>
            <person name="van Teeseling M.C.F."/>
            <person name="Jogler C."/>
        </authorList>
    </citation>
    <scope>NUCLEOTIDE SEQUENCE</scope>
    <source>
        <strain evidence="7">Strain 138</strain>
        <strain evidence="8">Strain 318</strain>
    </source>
</reference>
<dbReference type="RefSeq" id="WP_367886634.1">
    <property type="nucleotide sequence ID" value="NZ_CP130612.1"/>
</dbReference>
<dbReference type="InterPro" id="IPR022907">
    <property type="entry name" value="VapC_family"/>
</dbReference>
<keyword evidence="1 5" id="KW-1277">Toxin-antitoxin system</keyword>